<sequence length="440" mass="48762">MGIQRSPKHVCAHVLRIKGELDVDALNGALDDVVARQESLRSRVHYDESGMSGSLEVLPPLPVPLAVRDVPEAPGRSRDEIAAELLHEVNEESMDFLETPSLRAVLHRFDDQDAVLTLLSHHLYSDGWSVGVLRSEIAACYRARVTGVPHTLPNPVPYSGFASWEQEFLQSEKAAQARRYWKDKLAGAAMCTMPADRPYNPENQSARTAVRNFSIDPDTLAKVTVGAARNRCSIWHVCLAAYMVLMEKISGQTDITLMTVNSGRPAREYYNTIGFFANLVPVRLEFDDCKTFLDLMLCARKASAEAQQHQLPTESLLGMYPTLMNPPGDSMVLPAGFNYISAPADHQDTDFTTSVEPVTLPEEEPASFRRGVIIWTFLVVPGGGFRCVIEYEPDSVDADTVDGWGSNFVELVLAMADRPEQEWNRSRSERAAALSAQDHS</sequence>
<dbReference type="SUPFAM" id="SSF52777">
    <property type="entry name" value="CoA-dependent acyltransferases"/>
    <property type="match status" value="2"/>
</dbReference>
<dbReference type="STRING" id="1355015.LK06_002655"/>
<protein>
    <recommendedName>
        <fullName evidence="2">Condensation domain-containing protein</fullName>
    </recommendedName>
</protein>
<evidence type="ECO:0000259" key="2">
    <source>
        <dbReference type="Pfam" id="PF00668"/>
    </source>
</evidence>
<evidence type="ECO:0000256" key="1">
    <source>
        <dbReference type="SAM" id="MobiDB-lite"/>
    </source>
</evidence>
<feature type="compositionally biased region" description="Basic and acidic residues" evidence="1">
    <location>
        <begin position="420"/>
        <end position="430"/>
    </location>
</feature>
<feature type="compositionally biased region" description="Low complexity" evidence="1">
    <location>
        <begin position="431"/>
        <end position="440"/>
    </location>
</feature>
<dbReference type="GO" id="GO:0008610">
    <property type="term" value="P:lipid biosynthetic process"/>
    <property type="evidence" value="ECO:0007669"/>
    <property type="project" value="UniProtKB-ARBA"/>
</dbReference>
<dbReference type="GO" id="GO:0031177">
    <property type="term" value="F:phosphopantetheine binding"/>
    <property type="evidence" value="ECO:0007669"/>
    <property type="project" value="TreeGrafter"/>
</dbReference>
<dbReference type="Gene3D" id="3.30.559.30">
    <property type="entry name" value="Nonribosomal peptide synthetase, condensation domain"/>
    <property type="match status" value="1"/>
</dbReference>
<dbReference type="EMBL" id="CP022433">
    <property type="protein sequence ID" value="ASN28172.1"/>
    <property type="molecule type" value="Genomic_DNA"/>
</dbReference>
<dbReference type="InterPro" id="IPR023213">
    <property type="entry name" value="CAT-like_dom_sf"/>
</dbReference>
<dbReference type="InterPro" id="IPR001242">
    <property type="entry name" value="Condensation_dom"/>
</dbReference>
<feature type="region of interest" description="Disordered" evidence="1">
    <location>
        <begin position="420"/>
        <end position="440"/>
    </location>
</feature>
<organism evidence="3 4">
    <name type="scientific">Streptomyces pluripotens</name>
    <dbReference type="NCBI Taxonomy" id="1355015"/>
    <lineage>
        <taxon>Bacteria</taxon>
        <taxon>Bacillati</taxon>
        <taxon>Actinomycetota</taxon>
        <taxon>Actinomycetes</taxon>
        <taxon>Kitasatosporales</taxon>
        <taxon>Streptomycetaceae</taxon>
        <taxon>Streptomyces</taxon>
    </lineage>
</organism>
<dbReference type="GO" id="GO:0005737">
    <property type="term" value="C:cytoplasm"/>
    <property type="evidence" value="ECO:0007669"/>
    <property type="project" value="TreeGrafter"/>
</dbReference>
<keyword evidence="4" id="KW-1185">Reference proteome</keyword>
<dbReference type="Proteomes" id="UP000031501">
    <property type="component" value="Chromosome"/>
</dbReference>
<feature type="domain" description="Condensation" evidence="2">
    <location>
        <begin position="11"/>
        <end position="424"/>
    </location>
</feature>
<evidence type="ECO:0000313" key="3">
    <source>
        <dbReference type="EMBL" id="ASN28172.1"/>
    </source>
</evidence>
<dbReference type="Pfam" id="PF00668">
    <property type="entry name" value="Condensation"/>
    <property type="match status" value="1"/>
</dbReference>
<reference evidence="3 4" key="1">
    <citation type="submission" date="2017-07" db="EMBL/GenBank/DDBJ databases">
        <title>Genome sequence of Streptomyces pluripotens MUSC 137T.</title>
        <authorList>
            <person name="Ser H.-L."/>
            <person name="Lee L.-H."/>
        </authorList>
    </citation>
    <scope>NUCLEOTIDE SEQUENCE [LARGE SCALE GENOMIC DNA]</scope>
    <source>
        <strain evidence="3 4">MUSC 137</strain>
    </source>
</reference>
<evidence type="ECO:0000313" key="4">
    <source>
        <dbReference type="Proteomes" id="UP000031501"/>
    </source>
</evidence>
<dbReference type="OrthoDB" id="2472181at2"/>
<proteinExistence type="predicted"/>
<dbReference type="GO" id="GO:0044550">
    <property type="term" value="P:secondary metabolite biosynthetic process"/>
    <property type="evidence" value="ECO:0007669"/>
    <property type="project" value="TreeGrafter"/>
</dbReference>
<dbReference type="PANTHER" id="PTHR45527:SF1">
    <property type="entry name" value="FATTY ACID SYNTHASE"/>
    <property type="match status" value="1"/>
</dbReference>
<dbReference type="GO" id="GO:0043041">
    <property type="term" value="P:amino acid activation for nonribosomal peptide biosynthetic process"/>
    <property type="evidence" value="ECO:0007669"/>
    <property type="project" value="TreeGrafter"/>
</dbReference>
<dbReference type="GO" id="GO:0003824">
    <property type="term" value="F:catalytic activity"/>
    <property type="evidence" value="ECO:0007669"/>
    <property type="project" value="InterPro"/>
</dbReference>
<name>A0A221P7Q4_9ACTN</name>
<dbReference type="PANTHER" id="PTHR45527">
    <property type="entry name" value="NONRIBOSOMAL PEPTIDE SYNTHETASE"/>
    <property type="match status" value="1"/>
</dbReference>
<dbReference type="Gene3D" id="3.30.559.10">
    <property type="entry name" value="Chloramphenicol acetyltransferase-like domain"/>
    <property type="match status" value="1"/>
</dbReference>
<accession>A0A221P7Q4</accession>
<gene>
    <name evidence="3" type="ORF">LK07_03740</name>
</gene>
<dbReference type="AlphaFoldDB" id="A0A221P7Q4"/>
<dbReference type="KEGG" id="splu:LK06_002655"/>